<dbReference type="RefSeq" id="XP_005534826.1">
    <property type="nucleotide sequence ID" value="XM_005534769.1"/>
</dbReference>
<dbReference type="GeneID" id="16994172"/>
<accession>M1V810</accession>
<dbReference type="KEGG" id="cme:CYME_CMJ082C"/>
<dbReference type="Proteomes" id="UP000007014">
    <property type="component" value="Chromosome 10"/>
</dbReference>
<sequence>MRSWLPERSLGPQPSWRLWYAEASLEALERLFREQQLPVYVGILVLSPVSEENASYDHWTEPIRACFTELESIQFVTQKCQLSPFELVQCLLGARQAGSAPAVALSQEVHTQSRTGSSASAAAHVAPGGPACTALTRDPQQLMAVDAKRRFILPLEEALYRRLGLIGRGHQPRLARRRYRRPVYGDGAFVIIDLALLQEKPESKYRQQVTRGLQRFTDRLEWQLTSISGTDAPLSPELGVVEDTACRVYTGTATSTFPWLYRNVLPQAYTTAEEFHDPLERAENFSMLMDALGFLMRAPRGKCIEDASQETRSYLQPMWSARADADTQAEQLSFYRFEWGATQASLLPHAWWKRILPLVWKLHSTPTDSSLQIVLQVRYQGLADEATSRKHRYNTLQHSPYTRNLVGFFGSTSELPFSSTRVNGAHDQIPFVSFEQPL</sequence>
<evidence type="ECO:0000313" key="2">
    <source>
        <dbReference type="Proteomes" id="UP000007014"/>
    </source>
</evidence>
<proteinExistence type="predicted"/>
<name>M1V810_CYAM1</name>
<keyword evidence="2" id="KW-1185">Reference proteome</keyword>
<dbReference type="AlphaFoldDB" id="M1V810"/>
<dbReference type="EMBL" id="AP006492">
    <property type="protein sequence ID" value="BAM80219.1"/>
    <property type="molecule type" value="Genomic_DNA"/>
</dbReference>
<dbReference type="OrthoDB" id="10620463at2759"/>
<reference evidence="1 2" key="1">
    <citation type="journal article" date="2004" name="Nature">
        <title>Genome sequence of the ultrasmall unicellular red alga Cyanidioschyzon merolae 10D.</title>
        <authorList>
            <person name="Matsuzaki M."/>
            <person name="Misumi O."/>
            <person name="Shin-i T."/>
            <person name="Maruyama S."/>
            <person name="Takahara M."/>
            <person name="Miyagishima S."/>
            <person name="Mori T."/>
            <person name="Nishida K."/>
            <person name="Yagisawa F."/>
            <person name="Nishida K."/>
            <person name="Yoshida Y."/>
            <person name="Nishimura Y."/>
            <person name="Nakao S."/>
            <person name="Kobayashi T."/>
            <person name="Momoyama Y."/>
            <person name="Higashiyama T."/>
            <person name="Minoda A."/>
            <person name="Sano M."/>
            <person name="Nomoto H."/>
            <person name="Oishi K."/>
            <person name="Hayashi H."/>
            <person name="Ohta F."/>
            <person name="Nishizaka S."/>
            <person name="Haga S."/>
            <person name="Miura S."/>
            <person name="Morishita T."/>
            <person name="Kabeya Y."/>
            <person name="Terasawa K."/>
            <person name="Suzuki Y."/>
            <person name="Ishii Y."/>
            <person name="Asakawa S."/>
            <person name="Takano H."/>
            <person name="Ohta N."/>
            <person name="Kuroiwa H."/>
            <person name="Tanaka K."/>
            <person name="Shimizu N."/>
            <person name="Sugano S."/>
            <person name="Sato N."/>
            <person name="Nozaki H."/>
            <person name="Ogasawara N."/>
            <person name="Kohara Y."/>
            <person name="Kuroiwa T."/>
        </authorList>
    </citation>
    <scope>NUCLEOTIDE SEQUENCE [LARGE SCALE GENOMIC DNA]</scope>
    <source>
        <strain evidence="1 2">10D</strain>
    </source>
</reference>
<reference evidence="1 2" key="2">
    <citation type="journal article" date="2007" name="BMC Biol.">
        <title>A 100%-complete sequence reveals unusually simple genomic features in the hot-spring red alga Cyanidioschyzon merolae.</title>
        <authorList>
            <person name="Nozaki H."/>
            <person name="Takano H."/>
            <person name="Misumi O."/>
            <person name="Terasawa K."/>
            <person name="Matsuzaki M."/>
            <person name="Maruyama S."/>
            <person name="Nishida K."/>
            <person name="Yagisawa F."/>
            <person name="Yoshida Y."/>
            <person name="Fujiwara T."/>
            <person name="Takio S."/>
            <person name="Tamura K."/>
            <person name="Chung S.J."/>
            <person name="Nakamura S."/>
            <person name="Kuroiwa H."/>
            <person name="Tanaka K."/>
            <person name="Sato N."/>
            <person name="Kuroiwa T."/>
        </authorList>
    </citation>
    <scope>NUCLEOTIDE SEQUENCE [LARGE SCALE GENOMIC DNA]</scope>
    <source>
        <strain evidence="1 2">10D</strain>
    </source>
</reference>
<evidence type="ECO:0000313" key="1">
    <source>
        <dbReference type="EMBL" id="BAM80219.1"/>
    </source>
</evidence>
<gene>
    <name evidence="1" type="ORF">CYME_CMJ082C</name>
</gene>
<organism evidence="1 2">
    <name type="scientific">Cyanidioschyzon merolae (strain NIES-3377 / 10D)</name>
    <name type="common">Unicellular red alga</name>
    <dbReference type="NCBI Taxonomy" id="280699"/>
    <lineage>
        <taxon>Eukaryota</taxon>
        <taxon>Rhodophyta</taxon>
        <taxon>Bangiophyceae</taxon>
        <taxon>Cyanidiales</taxon>
        <taxon>Cyanidiaceae</taxon>
        <taxon>Cyanidioschyzon</taxon>
    </lineage>
</organism>
<protein>
    <submittedName>
        <fullName evidence="1">Uncharacterized protein</fullName>
    </submittedName>
</protein>